<gene>
    <name evidence="3" type="ORF">SAMN05421807_12921</name>
</gene>
<organism evidence="3 4">
    <name type="scientific">Virgibacillus chiguensis</name>
    <dbReference type="NCBI Taxonomy" id="411959"/>
    <lineage>
        <taxon>Bacteria</taxon>
        <taxon>Bacillati</taxon>
        <taxon>Bacillota</taxon>
        <taxon>Bacilli</taxon>
        <taxon>Bacillales</taxon>
        <taxon>Bacillaceae</taxon>
        <taxon>Virgibacillus</taxon>
    </lineage>
</organism>
<reference evidence="4" key="1">
    <citation type="submission" date="2016-11" db="EMBL/GenBank/DDBJ databases">
        <authorList>
            <person name="Varghese N."/>
            <person name="Submissions S."/>
        </authorList>
    </citation>
    <scope>NUCLEOTIDE SEQUENCE [LARGE SCALE GENOMIC DNA]</scope>
    <source>
        <strain evidence="4">CGMCC 1.6496</strain>
    </source>
</reference>
<evidence type="ECO:0000313" key="4">
    <source>
        <dbReference type="Proteomes" id="UP000184079"/>
    </source>
</evidence>
<dbReference type="RefSeq" id="WP_084723831.1">
    <property type="nucleotide sequence ID" value="NZ_FQXD01000029.1"/>
</dbReference>
<evidence type="ECO:0000259" key="1">
    <source>
        <dbReference type="Pfam" id="PF08874"/>
    </source>
</evidence>
<dbReference type="Proteomes" id="UP000184079">
    <property type="component" value="Unassembled WGS sequence"/>
</dbReference>
<feature type="domain" description="DUF3658" evidence="2">
    <location>
        <begin position="231"/>
        <end position="341"/>
    </location>
</feature>
<dbReference type="EMBL" id="FQXD01000029">
    <property type="protein sequence ID" value="SHI00503.1"/>
    <property type="molecule type" value="Genomic_DNA"/>
</dbReference>
<evidence type="ECO:0008006" key="5">
    <source>
        <dbReference type="Google" id="ProtNLM"/>
    </source>
</evidence>
<dbReference type="InterPro" id="IPR022123">
    <property type="entry name" value="DUF3658"/>
</dbReference>
<proteinExistence type="predicted"/>
<dbReference type="InterPro" id="IPR014973">
    <property type="entry name" value="DUF1835"/>
</dbReference>
<dbReference type="Pfam" id="PF12395">
    <property type="entry name" value="DUF3658"/>
    <property type="match status" value="1"/>
</dbReference>
<dbReference type="OrthoDB" id="343110at2"/>
<protein>
    <recommendedName>
        <fullName evidence="5">DUF1835 domain-containing protein</fullName>
    </recommendedName>
</protein>
<name>A0A1M5XMN9_9BACI</name>
<keyword evidence="4" id="KW-1185">Reference proteome</keyword>
<sequence>MIHEIKRLLKNATEEGMHALLLSMFMSMEAHEKTDQYTESQLVKDLKRTYHSFLEYKKNQLDIKSDKGYRAVHIVFGDSTSGSLQQALKELNYQEEERIIRFSDMLEVGPIWQLHKEEGLNYRYEWLKNHINLDDEYIDEYKYNFNRAVSMVKAIPKSTPIMIWTGENAHEQIALRYVLFLLKDKINDIFILNATKKYKDHFNVPNNECFPLHTGEILPEKLVRIYEESRKQAPVRQHQLAEFVEEWQALSTMKECLRIWEKQEIINVEETYYDNYMINKAKQLHKERGYNDFIHSARLIGEVMGHLNQSIGDPFFEYRLRQLILKGIFEIKGVPKAMRYYRVRLK</sequence>
<accession>A0A1M5XMN9</accession>
<evidence type="ECO:0000259" key="2">
    <source>
        <dbReference type="Pfam" id="PF12395"/>
    </source>
</evidence>
<dbReference type="Pfam" id="PF08874">
    <property type="entry name" value="DUF1835"/>
    <property type="match status" value="1"/>
</dbReference>
<dbReference type="AlphaFoldDB" id="A0A1M5XMN9"/>
<evidence type="ECO:0000313" key="3">
    <source>
        <dbReference type="EMBL" id="SHI00503.1"/>
    </source>
</evidence>
<feature type="domain" description="DUF1835" evidence="1">
    <location>
        <begin position="72"/>
        <end position="193"/>
    </location>
</feature>